<accession>A0A392V3A9</accession>
<reference evidence="1 2" key="1">
    <citation type="journal article" date="2018" name="Front. Plant Sci.">
        <title>Red Clover (Trifolium pratense) and Zigzag Clover (T. medium) - A Picture of Genomic Similarities and Differences.</title>
        <authorList>
            <person name="Dluhosova J."/>
            <person name="Istvanek J."/>
            <person name="Nedelnik J."/>
            <person name="Repkova J."/>
        </authorList>
    </citation>
    <scope>NUCLEOTIDE SEQUENCE [LARGE SCALE GENOMIC DNA]</scope>
    <source>
        <strain evidence="2">cv. 10/8</strain>
        <tissue evidence="1">Leaf</tissue>
    </source>
</reference>
<dbReference type="EMBL" id="LXQA011051535">
    <property type="protein sequence ID" value="MCI82778.1"/>
    <property type="molecule type" value="Genomic_DNA"/>
</dbReference>
<sequence length="36" mass="4526">MWWTYKQGKTKLPKYRPIMDAPTPDDVIWRPFEHHR</sequence>
<evidence type="ECO:0000313" key="1">
    <source>
        <dbReference type="EMBL" id="MCI82778.1"/>
    </source>
</evidence>
<dbReference type="Proteomes" id="UP000265520">
    <property type="component" value="Unassembled WGS sequence"/>
</dbReference>
<comment type="caution">
    <text evidence="1">The sequence shown here is derived from an EMBL/GenBank/DDBJ whole genome shotgun (WGS) entry which is preliminary data.</text>
</comment>
<name>A0A392V3A9_9FABA</name>
<proteinExistence type="predicted"/>
<evidence type="ECO:0000313" key="2">
    <source>
        <dbReference type="Proteomes" id="UP000265520"/>
    </source>
</evidence>
<organism evidence="1 2">
    <name type="scientific">Trifolium medium</name>
    <dbReference type="NCBI Taxonomy" id="97028"/>
    <lineage>
        <taxon>Eukaryota</taxon>
        <taxon>Viridiplantae</taxon>
        <taxon>Streptophyta</taxon>
        <taxon>Embryophyta</taxon>
        <taxon>Tracheophyta</taxon>
        <taxon>Spermatophyta</taxon>
        <taxon>Magnoliopsida</taxon>
        <taxon>eudicotyledons</taxon>
        <taxon>Gunneridae</taxon>
        <taxon>Pentapetalae</taxon>
        <taxon>rosids</taxon>
        <taxon>fabids</taxon>
        <taxon>Fabales</taxon>
        <taxon>Fabaceae</taxon>
        <taxon>Papilionoideae</taxon>
        <taxon>50 kb inversion clade</taxon>
        <taxon>NPAAA clade</taxon>
        <taxon>Hologalegina</taxon>
        <taxon>IRL clade</taxon>
        <taxon>Trifolieae</taxon>
        <taxon>Trifolium</taxon>
    </lineage>
</organism>
<protein>
    <submittedName>
        <fullName evidence="1">Serine/threonine-protein phosphatase 7 long form-like protein</fullName>
    </submittedName>
</protein>
<dbReference type="AlphaFoldDB" id="A0A392V3A9"/>
<feature type="non-terminal residue" evidence="1">
    <location>
        <position position="36"/>
    </location>
</feature>
<keyword evidence="2" id="KW-1185">Reference proteome</keyword>